<evidence type="ECO:0000259" key="3">
    <source>
        <dbReference type="PROSITE" id="PS51186"/>
    </source>
</evidence>
<reference evidence="4 5" key="1">
    <citation type="submission" date="2013-08" db="EMBL/GenBank/DDBJ databases">
        <title>Intrasporangium oryzae NRRL B-24470.</title>
        <authorList>
            <person name="Liu H."/>
            <person name="Wang G."/>
        </authorList>
    </citation>
    <scope>NUCLEOTIDE SEQUENCE [LARGE SCALE GENOMIC DNA]</scope>
    <source>
        <strain evidence="4 5">NRRL B-24470</strain>
    </source>
</reference>
<dbReference type="InterPro" id="IPR016181">
    <property type="entry name" value="Acyl_CoA_acyltransferase"/>
</dbReference>
<dbReference type="EMBL" id="AWSA01000076">
    <property type="protein sequence ID" value="EWS99723.1"/>
    <property type="molecule type" value="Genomic_DNA"/>
</dbReference>
<dbReference type="eggNOG" id="COG0456">
    <property type="taxonomic scope" value="Bacteria"/>
</dbReference>
<dbReference type="InterPro" id="IPR000182">
    <property type="entry name" value="GNAT_dom"/>
</dbReference>
<accession>W9G767</accession>
<dbReference type="AlphaFoldDB" id="W9G767"/>
<gene>
    <name evidence="4" type="ORF">N865_21125</name>
</gene>
<dbReference type="CDD" id="cd04301">
    <property type="entry name" value="NAT_SF"/>
    <property type="match status" value="1"/>
</dbReference>
<dbReference type="SUPFAM" id="SSF55729">
    <property type="entry name" value="Acyl-CoA N-acyltransferases (Nat)"/>
    <property type="match status" value="1"/>
</dbReference>
<evidence type="ECO:0000313" key="5">
    <source>
        <dbReference type="Proteomes" id="UP000019489"/>
    </source>
</evidence>
<name>W9G767_9MICO</name>
<evidence type="ECO:0000313" key="4">
    <source>
        <dbReference type="EMBL" id="EWS99723.1"/>
    </source>
</evidence>
<dbReference type="Gene3D" id="3.40.630.30">
    <property type="match status" value="1"/>
</dbReference>
<dbReference type="OrthoDB" id="1706016at2"/>
<organism evidence="4 5">
    <name type="scientific">Intrasporangium oryzae NRRL B-24470</name>
    <dbReference type="NCBI Taxonomy" id="1386089"/>
    <lineage>
        <taxon>Bacteria</taxon>
        <taxon>Bacillati</taxon>
        <taxon>Actinomycetota</taxon>
        <taxon>Actinomycetes</taxon>
        <taxon>Micrococcales</taxon>
        <taxon>Intrasporangiaceae</taxon>
        <taxon>Intrasporangium</taxon>
    </lineage>
</organism>
<dbReference type="PANTHER" id="PTHR43877">
    <property type="entry name" value="AMINOALKYLPHOSPHONATE N-ACETYLTRANSFERASE-RELATED-RELATED"/>
    <property type="match status" value="1"/>
</dbReference>
<dbReference type="PROSITE" id="PS51186">
    <property type="entry name" value="GNAT"/>
    <property type="match status" value="1"/>
</dbReference>
<dbReference type="InterPro" id="IPR050832">
    <property type="entry name" value="Bact_Acetyltransf"/>
</dbReference>
<evidence type="ECO:0000256" key="2">
    <source>
        <dbReference type="ARBA" id="ARBA00023315"/>
    </source>
</evidence>
<comment type="caution">
    <text evidence="4">The sequence shown here is derived from an EMBL/GenBank/DDBJ whole genome shotgun (WGS) entry which is preliminary data.</text>
</comment>
<keyword evidence="5" id="KW-1185">Reference proteome</keyword>
<keyword evidence="2" id="KW-0012">Acyltransferase</keyword>
<dbReference type="GO" id="GO:0016747">
    <property type="term" value="F:acyltransferase activity, transferring groups other than amino-acyl groups"/>
    <property type="evidence" value="ECO:0007669"/>
    <property type="project" value="InterPro"/>
</dbReference>
<proteinExistence type="predicted"/>
<protein>
    <submittedName>
        <fullName evidence="4">Acetyltransferase</fullName>
    </submittedName>
</protein>
<dbReference type="Proteomes" id="UP000019489">
    <property type="component" value="Unassembled WGS sequence"/>
</dbReference>
<sequence>MHVTRLEADDVRSALPGLGGLLVDSVEGGASVGFLDTVTTAEAQAWWAGVLDDPDSLTWVARDGDDIVGSVRLLLVTMPNGLHRAEVSKVLVRRSHRGRGLARQLMEAAETEARRLGRSLLVLDTQTGSDAEGIYAHLGWTRLGEIPDYAGAPDGTLVGTTIMFKRLAG</sequence>
<dbReference type="Pfam" id="PF00583">
    <property type="entry name" value="Acetyltransf_1"/>
    <property type="match status" value="1"/>
</dbReference>
<dbReference type="RefSeq" id="WP_034810076.1">
    <property type="nucleotide sequence ID" value="NZ_AWSA01000076.1"/>
</dbReference>
<evidence type="ECO:0000256" key="1">
    <source>
        <dbReference type="ARBA" id="ARBA00022679"/>
    </source>
</evidence>
<feature type="domain" description="N-acetyltransferase" evidence="3">
    <location>
        <begin position="21"/>
        <end position="168"/>
    </location>
</feature>
<keyword evidence="1 4" id="KW-0808">Transferase</keyword>